<dbReference type="SMART" id="SM00387">
    <property type="entry name" value="HATPase_c"/>
    <property type="match status" value="1"/>
</dbReference>
<keyword evidence="12" id="KW-1185">Reference proteome</keyword>
<dbReference type="PANTHER" id="PTHR43047:SF72">
    <property type="entry name" value="OSMOSENSING HISTIDINE PROTEIN KINASE SLN1"/>
    <property type="match status" value="1"/>
</dbReference>
<evidence type="ECO:0000256" key="8">
    <source>
        <dbReference type="SAM" id="MobiDB-lite"/>
    </source>
</evidence>
<evidence type="ECO:0000256" key="2">
    <source>
        <dbReference type="ARBA" id="ARBA00012438"/>
    </source>
</evidence>
<dbReference type="SUPFAM" id="SSF55874">
    <property type="entry name" value="ATPase domain of HSP90 chaperone/DNA topoisomerase II/histidine kinase"/>
    <property type="match status" value="1"/>
</dbReference>
<gene>
    <name evidence="11" type="ORF">QUF54_00580</name>
</gene>
<dbReference type="EMBL" id="JAUCGM010000008">
    <property type="protein sequence ID" value="MDM8561832.1"/>
    <property type="molecule type" value="Genomic_DNA"/>
</dbReference>
<accession>A0ABT7VQ79</accession>
<evidence type="ECO:0000256" key="7">
    <source>
        <dbReference type="SAM" id="Coils"/>
    </source>
</evidence>
<feature type="modified residue" description="4-aspartylphosphate" evidence="6">
    <location>
        <position position="114"/>
    </location>
</feature>
<dbReference type="Proteomes" id="UP001171945">
    <property type="component" value="Unassembled WGS sequence"/>
</dbReference>
<evidence type="ECO:0000256" key="4">
    <source>
        <dbReference type="ARBA" id="ARBA00022679"/>
    </source>
</evidence>
<evidence type="ECO:0000313" key="12">
    <source>
        <dbReference type="Proteomes" id="UP001171945"/>
    </source>
</evidence>
<name>A0ABT7VQ79_9GAMM</name>
<evidence type="ECO:0000256" key="3">
    <source>
        <dbReference type="ARBA" id="ARBA00022553"/>
    </source>
</evidence>
<proteinExistence type="predicted"/>
<keyword evidence="4" id="KW-0808">Transferase</keyword>
<sequence length="711" mass="80088">MKNNINDNPDLSDNEDDDELLWAEEDIPPTSPDETKIADKNVSLTGKNEWISHDTTTWKVMVIDDEPEIHDVIRFALDGFVFQEKALELIFVSSGEEAKSLLKMHPDTALIFLDVVMEKNDAGLQLVKYIRHTLEQSLVRIILHTGQPGEAPEELVIANYDINDYKLKSEMTREKLLVATMTGLRGYRDLLQLEMNKIALSQMNVQLQKAKEEADLANRAKSEFLANMSHEIRTPLNAVIGFSNILVAKLTDRRHQSYLDSIKTAGNSILTLINDILDLSKIEAGLLEIQEEPVNPRMIFTELQEIFSITMAEQNIELIMDIDENLPPALLLDKIRLRQVLLNLTGNAVKFTESGYIKLCAKKIDIDREDEHSKVDLIFAVEDSGIGIPSEQQVIIFELFHQQDGQSTRQYGGTGLGLAIAKRLVEIMNGEISVTSVPGKGSRFEITLRKVEIATVGAVPDSLLVLNNVITFAKAQVLVVDDIEYNCDFMKQYLSQVNLEVISAENGREALRFAEEYHPALILMDLRMPELNGYEATKRLKENPNTADIPVIALTVFAITDTMDKIKAHGFDGYLSKPINRSELLGELSRYLKYTVVDAPVATEEVELTLNLEEIANIPELRNKLKQEVMPLAEETSLAIQIDIVEELAEKMITLGDEDSIPVFTLYGESLQKSLEEFDIDRIQKAIEELFVLVKPLMELESKPSDFDDFA</sequence>
<evidence type="ECO:0000259" key="10">
    <source>
        <dbReference type="PROSITE" id="PS50110"/>
    </source>
</evidence>
<dbReference type="PROSITE" id="PS50110">
    <property type="entry name" value="RESPONSE_REGULATORY"/>
    <property type="match status" value="2"/>
</dbReference>
<evidence type="ECO:0000313" key="11">
    <source>
        <dbReference type="EMBL" id="MDM8561832.1"/>
    </source>
</evidence>
<dbReference type="InterPro" id="IPR005467">
    <property type="entry name" value="His_kinase_dom"/>
</dbReference>
<dbReference type="InterPro" id="IPR036097">
    <property type="entry name" value="HisK_dim/P_sf"/>
</dbReference>
<organism evidence="11 12">
    <name type="scientific">Candidatus Marithioploca araucensis</name>
    <dbReference type="NCBI Taxonomy" id="70273"/>
    <lineage>
        <taxon>Bacteria</taxon>
        <taxon>Pseudomonadati</taxon>
        <taxon>Pseudomonadota</taxon>
        <taxon>Gammaproteobacteria</taxon>
        <taxon>Thiotrichales</taxon>
        <taxon>Thiotrichaceae</taxon>
        <taxon>Candidatus Marithioploca</taxon>
    </lineage>
</organism>
<dbReference type="CDD" id="cd16922">
    <property type="entry name" value="HATPase_EvgS-ArcB-TorS-like"/>
    <property type="match status" value="1"/>
</dbReference>
<feature type="domain" description="Response regulatory" evidence="10">
    <location>
        <begin position="59"/>
        <end position="183"/>
    </location>
</feature>
<dbReference type="Gene3D" id="3.30.565.10">
    <property type="entry name" value="Histidine kinase-like ATPase, C-terminal domain"/>
    <property type="match status" value="1"/>
</dbReference>
<feature type="coiled-coil region" evidence="7">
    <location>
        <begin position="193"/>
        <end position="227"/>
    </location>
</feature>
<dbReference type="SMART" id="SM00388">
    <property type="entry name" value="HisKA"/>
    <property type="match status" value="1"/>
</dbReference>
<dbReference type="InterPro" id="IPR003661">
    <property type="entry name" value="HisK_dim/P_dom"/>
</dbReference>
<dbReference type="PROSITE" id="PS50109">
    <property type="entry name" value="HIS_KIN"/>
    <property type="match status" value="1"/>
</dbReference>
<dbReference type="SUPFAM" id="SSF47384">
    <property type="entry name" value="Homodimeric domain of signal transducing histidine kinase"/>
    <property type="match status" value="1"/>
</dbReference>
<comment type="caution">
    <text evidence="11">The sequence shown here is derived from an EMBL/GenBank/DDBJ whole genome shotgun (WGS) entry which is preliminary data.</text>
</comment>
<dbReference type="InterPro" id="IPR001789">
    <property type="entry name" value="Sig_transdc_resp-reg_receiver"/>
</dbReference>
<dbReference type="Gene3D" id="1.10.287.130">
    <property type="match status" value="1"/>
</dbReference>
<feature type="region of interest" description="Disordered" evidence="8">
    <location>
        <begin position="1"/>
        <end position="37"/>
    </location>
</feature>
<dbReference type="Pfam" id="PF02518">
    <property type="entry name" value="HATPase_c"/>
    <property type="match status" value="1"/>
</dbReference>
<evidence type="ECO:0000256" key="1">
    <source>
        <dbReference type="ARBA" id="ARBA00000085"/>
    </source>
</evidence>
<reference evidence="11" key="1">
    <citation type="submission" date="2023-06" db="EMBL/GenBank/DDBJ databases">
        <title>Uncultivated large filamentous bacteria from sulfidic sediments reveal new species and different genomic features in energy metabolism and defense.</title>
        <authorList>
            <person name="Fonseca A."/>
        </authorList>
    </citation>
    <scope>NUCLEOTIDE SEQUENCE</scope>
    <source>
        <strain evidence="11">HSG4</strain>
    </source>
</reference>
<evidence type="ECO:0000256" key="6">
    <source>
        <dbReference type="PROSITE-ProRule" id="PRU00169"/>
    </source>
</evidence>
<evidence type="ECO:0000256" key="5">
    <source>
        <dbReference type="ARBA" id="ARBA00022777"/>
    </source>
</evidence>
<dbReference type="SUPFAM" id="SSF52172">
    <property type="entry name" value="CheY-like"/>
    <property type="match status" value="2"/>
</dbReference>
<dbReference type="Gene3D" id="3.40.50.2300">
    <property type="match status" value="2"/>
</dbReference>
<dbReference type="Pfam" id="PF00512">
    <property type="entry name" value="HisKA"/>
    <property type="match status" value="1"/>
</dbReference>
<feature type="modified residue" description="4-aspartylphosphate" evidence="6">
    <location>
        <position position="525"/>
    </location>
</feature>
<feature type="compositionally biased region" description="Acidic residues" evidence="8">
    <location>
        <begin position="10"/>
        <end position="27"/>
    </location>
</feature>
<keyword evidence="5" id="KW-0418">Kinase</keyword>
<comment type="catalytic activity">
    <reaction evidence="1">
        <text>ATP + protein L-histidine = ADP + protein N-phospho-L-histidine.</text>
        <dbReference type="EC" id="2.7.13.3"/>
    </reaction>
</comment>
<dbReference type="PRINTS" id="PR00344">
    <property type="entry name" value="BCTRLSENSOR"/>
</dbReference>
<feature type="domain" description="Response regulatory" evidence="10">
    <location>
        <begin position="476"/>
        <end position="592"/>
    </location>
</feature>
<dbReference type="InterPro" id="IPR004358">
    <property type="entry name" value="Sig_transdc_His_kin-like_C"/>
</dbReference>
<dbReference type="InterPro" id="IPR011006">
    <property type="entry name" value="CheY-like_superfamily"/>
</dbReference>
<dbReference type="Pfam" id="PF00072">
    <property type="entry name" value="Response_reg"/>
    <property type="match status" value="1"/>
</dbReference>
<keyword evidence="3 6" id="KW-0597">Phosphoprotein</keyword>
<feature type="domain" description="Histidine kinase" evidence="9">
    <location>
        <begin position="227"/>
        <end position="452"/>
    </location>
</feature>
<dbReference type="SMART" id="SM00448">
    <property type="entry name" value="REC"/>
    <property type="match status" value="2"/>
</dbReference>
<protein>
    <recommendedName>
        <fullName evidence="2">histidine kinase</fullName>
        <ecNumber evidence="2">2.7.13.3</ecNumber>
    </recommendedName>
</protein>
<dbReference type="EC" id="2.7.13.3" evidence="2"/>
<dbReference type="PANTHER" id="PTHR43047">
    <property type="entry name" value="TWO-COMPONENT HISTIDINE PROTEIN KINASE"/>
    <property type="match status" value="1"/>
</dbReference>
<evidence type="ECO:0000259" key="9">
    <source>
        <dbReference type="PROSITE" id="PS50109"/>
    </source>
</evidence>
<dbReference type="InterPro" id="IPR003594">
    <property type="entry name" value="HATPase_dom"/>
</dbReference>
<dbReference type="InterPro" id="IPR036890">
    <property type="entry name" value="HATPase_C_sf"/>
</dbReference>
<dbReference type="CDD" id="cd00082">
    <property type="entry name" value="HisKA"/>
    <property type="match status" value="1"/>
</dbReference>
<keyword evidence="7" id="KW-0175">Coiled coil</keyword>